<sequence>MKGTAGKAFLIMMLALLPLAISTIIVNWHSIRTTEQEKQELLIAATRQNAAQLAATVTAIQTAQSLTANVLADNPADTHICDRLQHLFNAMTDDDGLLVAIFDRRGEIRCRSENAARLAGALRQAGQDAPEVLLVPDLDGLLIRSASRDGSVTALALYLRPALAKLTSDVGNGADQTITLHQGDVRLVLASSTGDQSRSRARLSAHAPVTPDRTPALTGDQADRHQLVLDNEVIDTLTSNARMISLLMPLLLWVAAVFLGWLVVHWLLIKPLTTLRREIAAYTPGKIIRPPHLSRLASSEIEELGETFHRMSQEVARHEEGMRAALERQTRLTREVHHRVKNNLQIISSLISLHWRAAEDANEGDAYLSIQRRVDALAVVQRNHYAELDEELGLRARPMMNEIASALKISAKVQSGRNIDIAVDCDDVMLHQDVATAIAFMTAELADLVIAYAPDQRFTISLLRLDGTEGQARFSLVSPIFRQAEGSEPATMRLYERVLAGLARQLRTPLGHDAEAGEYHITIPVTG</sequence>
<dbReference type="InterPro" id="IPR011495">
    <property type="entry name" value="Sig_transdc_His_kin_sub2_dim/P"/>
</dbReference>
<evidence type="ECO:0000256" key="4">
    <source>
        <dbReference type="ARBA" id="ARBA00022679"/>
    </source>
</evidence>
<dbReference type="EC" id="2.7.13.3" evidence="2"/>
<evidence type="ECO:0000256" key="8">
    <source>
        <dbReference type="SAM" id="MobiDB-lite"/>
    </source>
</evidence>
<feature type="domain" description="HAMP" evidence="10">
    <location>
        <begin position="266"/>
        <end position="320"/>
    </location>
</feature>
<feature type="region of interest" description="Disordered" evidence="8">
    <location>
        <begin position="196"/>
        <end position="218"/>
    </location>
</feature>
<dbReference type="AlphaFoldDB" id="A0A7W6BGQ0"/>
<dbReference type="RefSeq" id="WP_188072145.1">
    <property type="nucleotide sequence ID" value="NZ_BSPS01000031.1"/>
</dbReference>
<evidence type="ECO:0000256" key="2">
    <source>
        <dbReference type="ARBA" id="ARBA00012438"/>
    </source>
</evidence>
<keyword evidence="9" id="KW-1133">Transmembrane helix</keyword>
<comment type="catalytic activity">
    <reaction evidence="1">
        <text>ATP + protein L-histidine = ADP + protein N-phospho-L-histidine.</text>
        <dbReference type="EC" id="2.7.13.3"/>
    </reaction>
</comment>
<dbReference type="PANTHER" id="PTHR41523:SF8">
    <property type="entry name" value="ETHYLENE RESPONSE SENSOR PROTEIN"/>
    <property type="match status" value="1"/>
</dbReference>
<dbReference type="Pfam" id="PF07568">
    <property type="entry name" value="HisKA_2"/>
    <property type="match status" value="1"/>
</dbReference>
<evidence type="ECO:0000256" key="1">
    <source>
        <dbReference type="ARBA" id="ARBA00000085"/>
    </source>
</evidence>
<protein>
    <recommendedName>
        <fullName evidence="2">histidine kinase</fullName>
        <ecNumber evidence="2">2.7.13.3</ecNumber>
    </recommendedName>
</protein>
<keyword evidence="6 11" id="KW-0418">Kinase</keyword>
<evidence type="ECO:0000313" key="11">
    <source>
        <dbReference type="EMBL" id="MBB3926645.1"/>
    </source>
</evidence>
<dbReference type="GO" id="GO:0007165">
    <property type="term" value="P:signal transduction"/>
    <property type="evidence" value="ECO:0007669"/>
    <property type="project" value="InterPro"/>
</dbReference>
<keyword evidence="3" id="KW-0597">Phosphoprotein</keyword>
<feature type="transmembrane region" description="Helical" evidence="9">
    <location>
        <begin position="246"/>
        <end position="269"/>
    </location>
</feature>
<dbReference type="GO" id="GO:0004673">
    <property type="term" value="F:protein histidine kinase activity"/>
    <property type="evidence" value="ECO:0007669"/>
    <property type="project" value="UniProtKB-EC"/>
</dbReference>
<organism evidence="11 12">
    <name type="scientific">Sphingobium jiangsuense</name>
    <dbReference type="NCBI Taxonomy" id="870476"/>
    <lineage>
        <taxon>Bacteria</taxon>
        <taxon>Pseudomonadati</taxon>
        <taxon>Pseudomonadota</taxon>
        <taxon>Alphaproteobacteria</taxon>
        <taxon>Sphingomonadales</taxon>
        <taxon>Sphingomonadaceae</taxon>
        <taxon>Sphingobium</taxon>
    </lineage>
</organism>
<dbReference type="EMBL" id="JACIDT010000007">
    <property type="protein sequence ID" value="MBB3926645.1"/>
    <property type="molecule type" value="Genomic_DNA"/>
</dbReference>
<dbReference type="PANTHER" id="PTHR41523">
    <property type="entry name" value="TWO-COMPONENT SYSTEM SENSOR PROTEIN"/>
    <property type="match status" value="1"/>
</dbReference>
<name>A0A7W6BGQ0_9SPHN</name>
<evidence type="ECO:0000256" key="3">
    <source>
        <dbReference type="ARBA" id="ARBA00022553"/>
    </source>
</evidence>
<dbReference type="PROSITE" id="PS50885">
    <property type="entry name" value="HAMP"/>
    <property type="match status" value="1"/>
</dbReference>
<dbReference type="GO" id="GO:0005524">
    <property type="term" value="F:ATP binding"/>
    <property type="evidence" value="ECO:0007669"/>
    <property type="project" value="UniProtKB-KW"/>
</dbReference>
<keyword evidence="5" id="KW-0547">Nucleotide-binding</keyword>
<evidence type="ECO:0000313" key="12">
    <source>
        <dbReference type="Proteomes" id="UP000571950"/>
    </source>
</evidence>
<dbReference type="Gene3D" id="3.30.450.20">
    <property type="entry name" value="PAS domain"/>
    <property type="match status" value="1"/>
</dbReference>
<keyword evidence="9" id="KW-0812">Transmembrane</keyword>
<accession>A0A7W6BGQ0</accession>
<keyword evidence="4" id="KW-0808">Transferase</keyword>
<reference evidence="11 12" key="1">
    <citation type="submission" date="2020-08" db="EMBL/GenBank/DDBJ databases">
        <title>Genomic Encyclopedia of Type Strains, Phase IV (KMG-IV): sequencing the most valuable type-strain genomes for metagenomic binning, comparative biology and taxonomic classification.</title>
        <authorList>
            <person name="Goeker M."/>
        </authorList>
    </citation>
    <scope>NUCLEOTIDE SEQUENCE [LARGE SCALE GENOMIC DNA]</scope>
    <source>
        <strain evidence="11 12">DSM 26189</strain>
    </source>
</reference>
<keyword evidence="12" id="KW-1185">Reference proteome</keyword>
<keyword evidence="7" id="KW-0067">ATP-binding</keyword>
<evidence type="ECO:0000256" key="5">
    <source>
        <dbReference type="ARBA" id="ARBA00022741"/>
    </source>
</evidence>
<dbReference type="InterPro" id="IPR003660">
    <property type="entry name" value="HAMP_dom"/>
</dbReference>
<evidence type="ECO:0000259" key="10">
    <source>
        <dbReference type="PROSITE" id="PS50885"/>
    </source>
</evidence>
<proteinExistence type="predicted"/>
<dbReference type="GO" id="GO:0016020">
    <property type="term" value="C:membrane"/>
    <property type="evidence" value="ECO:0007669"/>
    <property type="project" value="InterPro"/>
</dbReference>
<evidence type="ECO:0000256" key="6">
    <source>
        <dbReference type="ARBA" id="ARBA00022777"/>
    </source>
</evidence>
<evidence type="ECO:0000256" key="9">
    <source>
        <dbReference type="SAM" id="Phobius"/>
    </source>
</evidence>
<evidence type="ECO:0000256" key="7">
    <source>
        <dbReference type="ARBA" id="ARBA00022840"/>
    </source>
</evidence>
<keyword evidence="9" id="KW-0472">Membrane</keyword>
<comment type="caution">
    <text evidence="11">The sequence shown here is derived from an EMBL/GenBank/DDBJ whole genome shotgun (WGS) entry which is preliminary data.</text>
</comment>
<gene>
    <name evidence="11" type="ORF">GGR43_002365</name>
</gene>
<dbReference type="Proteomes" id="UP000571950">
    <property type="component" value="Unassembled WGS sequence"/>
</dbReference>